<dbReference type="Proteomes" id="UP000789405">
    <property type="component" value="Unassembled WGS sequence"/>
</dbReference>
<evidence type="ECO:0000313" key="1">
    <source>
        <dbReference type="EMBL" id="CAG8804501.1"/>
    </source>
</evidence>
<dbReference type="AlphaFoldDB" id="A0A9N9PCS9"/>
<sequence>IQNTRTVIPDAIKIVGINHRGDIFLLPLLSFSNSYSSGLLSFSAIRSFSIVPIGWLFRIGLPLSGSQNFSILYLGKKVKHKSCSLFDRDSPFSFLTISPAWPKLQPIVKL</sequence>
<proteinExistence type="predicted"/>
<dbReference type="EMBL" id="CAJVPY010039037">
    <property type="protein sequence ID" value="CAG8804501.1"/>
    <property type="molecule type" value="Genomic_DNA"/>
</dbReference>
<feature type="non-terminal residue" evidence="1">
    <location>
        <position position="110"/>
    </location>
</feature>
<keyword evidence="2" id="KW-1185">Reference proteome</keyword>
<protein>
    <submittedName>
        <fullName evidence="1">25799_t:CDS:1</fullName>
    </submittedName>
</protein>
<reference evidence="1" key="1">
    <citation type="submission" date="2021-06" db="EMBL/GenBank/DDBJ databases">
        <authorList>
            <person name="Kallberg Y."/>
            <person name="Tangrot J."/>
            <person name="Rosling A."/>
        </authorList>
    </citation>
    <scope>NUCLEOTIDE SEQUENCE</scope>
    <source>
        <strain evidence="1">MA453B</strain>
    </source>
</reference>
<comment type="caution">
    <text evidence="1">The sequence shown here is derived from an EMBL/GenBank/DDBJ whole genome shotgun (WGS) entry which is preliminary data.</text>
</comment>
<name>A0A9N9PCS9_9GLOM</name>
<accession>A0A9N9PCS9</accession>
<evidence type="ECO:0000313" key="2">
    <source>
        <dbReference type="Proteomes" id="UP000789405"/>
    </source>
</evidence>
<organism evidence="1 2">
    <name type="scientific">Dentiscutata erythropus</name>
    <dbReference type="NCBI Taxonomy" id="1348616"/>
    <lineage>
        <taxon>Eukaryota</taxon>
        <taxon>Fungi</taxon>
        <taxon>Fungi incertae sedis</taxon>
        <taxon>Mucoromycota</taxon>
        <taxon>Glomeromycotina</taxon>
        <taxon>Glomeromycetes</taxon>
        <taxon>Diversisporales</taxon>
        <taxon>Gigasporaceae</taxon>
        <taxon>Dentiscutata</taxon>
    </lineage>
</organism>
<gene>
    <name evidence="1" type="ORF">DERYTH_LOCUS24117</name>
</gene>